<name>A0ABU7XM30_9FLAO</name>
<keyword evidence="3" id="KW-1185">Reference proteome</keyword>
<protein>
    <submittedName>
        <fullName evidence="2">Uncharacterized protein</fullName>
    </submittedName>
</protein>
<dbReference type="EMBL" id="JAODOP010000001">
    <property type="protein sequence ID" value="MEF3831775.1"/>
    <property type="molecule type" value="Genomic_DNA"/>
</dbReference>
<dbReference type="RefSeq" id="WP_303308775.1">
    <property type="nucleotide sequence ID" value="NZ_JAODOP010000001.1"/>
</dbReference>
<reference evidence="2 3" key="1">
    <citation type="submission" date="2022-09" db="EMBL/GenBank/DDBJ databases">
        <title>Genome sequencing of Flavivirga sp. MEBiC05379.</title>
        <authorList>
            <person name="Oh H.-M."/>
            <person name="Kwon K.K."/>
            <person name="Park M.J."/>
            <person name="Yang S.-H."/>
        </authorList>
    </citation>
    <scope>NUCLEOTIDE SEQUENCE [LARGE SCALE GENOMIC DNA]</scope>
    <source>
        <strain evidence="2 3">MEBiC05379</strain>
    </source>
</reference>
<evidence type="ECO:0000313" key="2">
    <source>
        <dbReference type="EMBL" id="MEF3831775.1"/>
    </source>
</evidence>
<organism evidence="2 3">
    <name type="scientific">Flavivirga spongiicola</name>
    <dbReference type="NCBI Taxonomy" id="421621"/>
    <lineage>
        <taxon>Bacteria</taxon>
        <taxon>Pseudomonadati</taxon>
        <taxon>Bacteroidota</taxon>
        <taxon>Flavobacteriia</taxon>
        <taxon>Flavobacteriales</taxon>
        <taxon>Flavobacteriaceae</taxon>
        <taxon>Flavivirga</taxon>
    </lineage>
</organism>
<keyword evidence="1" id="KW-0812">Transmembrane</keyword>
<proteinExistence type="predicted"/>
<evidence type="ECO:0000313" key="3">
    <source>
        <dbReference type="Proteomes" id="UP001337305"/>
    </source>
</evidence>
<feature type="transmembrane region" description="Helical" evidence="1">
    <location>
        <begin position="6"/>
        <end position="30"/>
    </location>
</feature>
<evidence type="ECO:0000256" key="1">
    <source>
        <dbReference type="SAM" id="Phobius"/>
    </source>
</evidence>
<keyword evidence="1" id="KW-0472">Membrane</keyword>
<comment type="caution">
    <text evidence="2">The sequence shown here is derived from an EMBL/GenBank/DDBJ whole genome shotgun (WGS) entry which is preliminary data.</text>
</comment>
<sequence length="301" mass="35741">MKNTFELSYGVVILVTVVILFFILPFISYYNKKRIAKKIPLAIVKKDIEKEAKKIDKLIEGLDKESDFYKLRYIAYRIKVELNKYNLMSNGIYPQFCLDHRMYFMYIFRSVLDILGKGDVYRTVTTIDIWQFDEDDKKLLDGYPGLQKEYKKSFLKSNVEAAKRLVNIERFFIIDELASKNINSAYSINLRDTVQRLVNELDHDTRECKIFFCPTKNYVNETKKDIAFALIRNEENTSFMYLYSNNTDMLPSIEMNFLDNNEEVNYQRLYKKLKYYRDKSGSEKFSLEQMAKKLGISKNNN</sequence>
<accession>A0ABU7XM30</accession>
<gene>
    <name evidence="2" type="ORF">N1F79_01415</name>
</gene>
<dbReference type="Proteomes" id="UP001337305">
    <property type="component" value="Unassembled WGS sequence"/>
</dbReference>
<keyword evidence="1" id="KW-1133">Transmembrane helix</keyword>